<keyword evidence="2" id="KW-0812">Transmembrane</keyword>
<feature type="region of interest" description="Disordered" evidence="1">
    <location>
        <begin position="1014"/>
        <end position="1044"/>
    </location>
</feature>
<keyword evidence="6" id="KW-1185">Reference proteome</keyword>
<gene>
    <name evidence="5" type="ordered locus">Ethha_0551</name>
</gene>
<feature type="transmembrane region" description="Helical" evidence="2">
    <location>
        <begin position="1059"/>
        <end position="1082"/>
    </location>
</feature>
<dbReference type="AlphaFoldDB" id="E6U9D7"/>
<evidence type="ECO:0000313" key="5">
    <source>
        <dbReference type="EMBL" id="ADU26128.1"/>
    </source>
</evidence>
<dbReference type="InterPro" id="IPR026906">
    <property type="entry name" value="LRR_5"/>
</dbReference>
<dbReference type="PANTHER" id="PTHR45661">
    <property type="entry name" value="SURFACE ANTIGEN"/>
    <property type="match status" value="1"/>
</dbReference>
<sequence>MKMLKKRSQSLFSSRVWKQTALRAGAIAVSFAVLLSSLNLFGLNVSADTGASADFLTYYDLNIEDGIVTGYTLKPIYNILTVPSDLSLAIPSNVTGIGDNAFDRCNLTSVTIPSSVTSIGDYAFASCRFTSVTIPSSVTSIGAFAFVGSTLASLTVPSSVTKSVSAFEGCDDLTSVTLAPGTTQIGDYEFNYCAGLKSVTIPDTVTSIGNLAFAGCPFANIIIPSSVNTIEGSFENCSNLKSIDLPGVTSIEGESFSGCTSLTSVGFSSHLTYIGMQAFADCQSLTSVIIPSSVTDVDYEAFDGSGLTSITFESATTTIGEGQSGYKDNVGVTLPASAVIYGYDPSTAKDYAAEYGRTFKPIAEAPVTLESIAITTPPGKTSYVVGESLDITGLVVTGTYSDGSTKVEPITSANISGFDSSAPKDSETLTVIYVGKAATYTVKIESFVSKALILGTDTSTFTNNYNDFFNTSDVSNYTISDHLFNKLVECVEDKYTNDNDYSSVVNDLLNERNSAWGGSCFGMSSAMILSKLGNINIQNFDSYNPNVSNFSDLNKPKNDSHVRDLINYYHLSQYIPAISDKIVNAVNPKLTGDTEQISQSVMGSIVQKAKAVASGGMPFVLQVGQISNGQPDNHAIICNGYLKDSDGYHELEIIDPNDTTKFETLKIADDFMSYQFSDDPLTINASNWNEIGYMDTDALRFIDIDGQDNNNPYIVSGPDTNSSAGETETLTGTYFDLGAADGFSISDASGSTFTRAQSFAQSGSLVPDSEVPLSDGVGGEMRYHFSTAGTYTVTPEGKAMKVSALDHNSFASVNETGAADMVFKSNNAVDINGSSFSYTASVPDPTSDGNIQVSSNSGANVSISQNAQGVIVSSPHLQNLTVGTVREPDGENTTQTVSTDKTSILIKDKTGDSTGAVQVFVSSKNDGNYDQLLGTTNIPPSSTTYSLVYAAGAGGTVSGSAKQTVSQGADGTSVAAIANAGYHFVKWSDGFISATRQDKKVTGDIRVTALFSADSSSSNSSTGTYGGISTSTPESNQMSSSNSQAAIVNPQTGDERMNWYMVILSLILAGTAIGITAFSVLIKKKAKRR</sequence>
<evidence type="ECO:0000256" key="1">
    <source>
        <dbReference type="SAM" id="MobiDB-lite"/>
    </source>
</evidence>
<dbReference type="Gene3D" id="2.60.40.3630">
    <property type="match status" value="1"/>
</dbReference>
<dbReference type="PANTHER" id="PTHR45661:SF3">
    <property type="entry name" value="IG-LIKE DOMAIN-CONTAINING PROTEIN"/>
    <property type="match status" value="1"/>
</dbReference>
<dbReference type="Gene3D" id="3.80.10.10">
    <property type="entry name" value="Ribonuclease Inhibitor"/>
    <property type="match status" value="3"/>
</dbReference>
<dbReference type="Proteomes" id="UP000001551">
    <property type="component" value="Chromosome"/>
</dbReference>
<dbReference type="InterPro" id="IPR044060">
    <property type="entry name" value="Bacterial_rp_domain"/>
</dbReference>
<dbReference type="InterPro" id="IPR053139">
    <property type="entry name" value="Surface_bspA-like"/>
</dbReference>
<dbReference type="Pfam" id="PF18998">
    <property type="entry name" value="Flg_new_2"/>
    <property type="match status" value="1"/>
</dbReference>
<dbReference type="Pfam" id="PF13306">
    <property type="entry name" value="LRR_5"/>
    <property type="match status" value="2"/>
</dbReference>
<dbReference type="HOGENOM" id="CLU_284798_0_0_9"/>
<evidence type="ECO:0000313" key="6">
    <source>
        <dbReference type="Proteomes" id="UP000001551"/>
    </source>
</evidence>
<dbReference type="InterPro" id="IPR022038">
    <property type="entry name" value="Ig-like_bact"/>
</dbReference>
<keyword evidence="2" id="KW-1133">Transmembrane helix</keyword>
<evidence type="ECO:0000259" key="4">
    <source>
        <dbReference type="Pfam" id="PF18998"/>
    </source>
</evidence>
<dbReference type="RefSeq" id="WP_013484500.1">
    <property type="nucleotide sequence ID" value="NC_014828.1"/>
</dbReference>
<dbReference type="eggNOG" id="COG5492">
    <property type="taxonomic scope" value="Bacteria"/>
</dbReference>
<dbReference type="InterPro" id="IPR032675">
    <property type="entry name" value="LRR_dom_sf"/>
</dbReference>
<organism evidence="5 6">
    <name type="scientific">Ethanoligenens harbinense (strain DSM 18485 / JCM 12961 / CGMCC 1.5033 / YUAN-3)</name>
    <dbReference type="NCBI Taxonomy" id="663278"/>
    <lineage>
        <taxon>Bacteria</taxon>
        <taxon>Bacillati</taxon>
        <taxon>Bacillota</taxon>
        <taxon>Clostridia</taxon>
        <taxon>Eubacteriales</taxon>
        <taxon>Oscillospiraceae</taxon>
        <taxon>Ethanoligenens</taxon>
    </lineage>
</organism>
<dbReference type="KEGG" id="eha:Ethha_0551"/>
<accession>E6U9D7</accession>
<keyword evidence="2" id="KW-0472">Membrane</keyword>
<feature type="compositionally biased region" description="Low complexity" evidence="1">
    <location>
        <begin position="1015"/>
        <end position="1044"/>
    </location>
</feature>
<evidence type="ECO:0000256" key="2">
    <source>
        <dbReference type="SAM" id="Phobius"/>
    </source>
</evidence>
<dbReference type="STRING" id="663278.Ethha_0551"/>
<reference evidence="5 6" key="1">
    <citation type="submission" date="2010-12" db="EMBL/GenBank/DDBJ databases">
        <title>Complete sequence of Ethanoligenens harbinense YUAN-3.</title>
        <authorList>
            <person name="Lucas S."/>
            <person name="Copeland A."/>
            <person name="Lapidus A."/>
            <person name="Cheng J.-F."/>
            <person name="Bruce D."/>
            <person name="Goodwin L."/>
            <person name="Pitluck S."/>
            <person name="Chertkov O."/>
            <person name="Misra M."/>
            <person name="Detter J.C."/>
            <person name="Han C."/>
            <person name="Tapia R."/>
            <person name="Land M."/>
            <person name="Hauser L."/>
            <person name="Jeffries C."/>
            <person name="Kyrpides N."/>
            <person name="Ivanova N."/>
            <person name="Mikhailova N."/>
            <person name="Wang A."/>
            <person name="Mouttaki H."/>
            <person name="He Z."/>
            <person name="Zhou J."/>
            <person name="Hemme C.L."/>
            <person name="Woyke T."/>
        </authorList>
    </citation>
    <scope>NUCLEOTIDE SEQUENCE [LARGE SCALE GENOMIC DNA]</scope>
    <source>
        <strain evidence="6">DSM 18485 / JCM 12961 / CGMCC 1.5033 / YUAN-3</strain>
    </source>
</reference>
<dbReference type="EMBL" id="CP002400">
    <property type="protein sequence ID" value="ADU26128.1"/>
    <property type="molecule type" value="Genomic_DNA"/>
</dbReference>
<dbReference type="Pfam" id="PF07523">
    <property type="entry name" value="Big_3"/>
    <property type="match status" value="1"/>
</dbReference>
<feature type="domain" description="Bacterial repeat" evidence="4">
    <location>
        <begin position="945"/>
        <end position="1014"/>
    </location>
</feature>
<name>E6U9D7_ETHHY</name>
<evidence type="ECO:0000259" key="3">
    <source>
        <dbReference type="Pfam" id="PF07523"/>
    </source>
</evidence>
<feature type="domain" description="Ig-like" evidence="3">
    <location>
        <begin position="377"/>
        <end position="443"/>
    </location>
</feature>
<protein>
    <submittedName>
        <fullName evidence="5">Ig domain protein</fullName>
    </submittedName>
</protein>
<dbReference type="SUPFAM" id="SSF52058">
    <property type="entry name" value="L domain-like"/>
    <property type="match status" value="1"/>
</dbReference>
<proteinExistence type="predicted"/>